<accession>A0A8T0R406</accession>
<dbReference type="AlphaFoldDB" id="A0A8T0R406"/>
<protein>
    <submittedName>
        <fullName evidence="1">Uncharacterized protein</fullName>
    </submittedName>
</protein>
<dbReference type="Proteomes" id="UP000823388">
    <property type="component" value="Chromosome 6N"/>
</dbReference>
<evidence type="ECO:0000313" key="1">
    <source>
        <dbReference type="EMBL" id="KAG2580036.1"/>
    </source>
</evidence>
<reference evidence="1" key="1">
    <citation type="submission" date="2020-05" db="EMBL/GenBank/DDBJ databases">
        <title>WGS assembly of Panicum virgatum.</title>
        <authorList>
            <person name="Lovell J.T."/>
            <person name="Jenkins J."/>
            <person name="Shu S."/>
            <person name="Juenger T.E."/>
            <person name="Schmutz J."/>
        </authorList>
    </citation>
    <scope>NUCLEOTIDE SEQUENCE</scope>
    <source>
        <strain evidence="1">AP13</strain>
    </source>
</reference>
<keyword evidence="2" id="KW-1185">Reference proteome</keyword>
<comment type="caution">
    <text evidence="1">The sequence shown here is derived from an EMBL/GenBank/DDBJ whole genome shotgun (WGS) entry which is preliminary data.</text>
</comment>
<evidence type="ECO:0000313" key="2">
    <source>
        <dbReference type="Proteomes" id="UP000823388"/>
    </source>
</evidence>
<sequence>ASRAAAMASRSARAADAAAAAARLGSGATAPVDNCPTRGVALTKPSPNGRFFSDADYEQLPGNQSPLFLRWCKAFNKEQRDHAEMARRFKLFRDTASRVHRWNTYLPDDPKKAAIYIRKRRQAKLLLSKGQDVSKFDEKYLPMELGPFADGEEPLGEFSKRLMKELEEKENSVSSKFSAVQHVAAE</sequence>
<organism evidence="1 2">
    <name type="scientific">Panicum virgatum</name>
    <name type="common">Blackwell switchgrass</name>
    <dbReference type="NCBI Taxonomy" id="38727"/>
    <lineage>
        <taxon>Eukaryota</taxon>
        <taxon>Viridiplantae</taxon>
        <taxon>Streptophyta</taxon>
        <taxon>Embryophyta</taxon>
        <taxon>Tracheophyta</taxon>
        <taxon>Spermatophyta</taxon>
        <taxon>Magnoliopsida</taxon>
        <taxon>Liliopsida</taxon>
        <taxon>Poales</taxon>
        <taxon>Poaceae</taxon>
        <taxon>PACMAD clade</taxon>
        <taxon>Panicoideae</taxon>
        <taxon>Panicodae</taxon>
        <taxon>Paniceae</taxon>
        <taxon>Panicinae</taxon>
        <taxon>Panicum</taxon>
        <taxon>Panicum sect. Hiantes</taxon>
    </lineage>
</organism>
<proteinExistence type="predicted"/>
<name>A0A8T0R406_PANVG</name>
<feature type="non-terminal residue" evidence="1">
    <location>
        <position position="1"/>
    </location>
</feature>
<dbReference type="EMBL" id="CM029048">
    <property type="protein sequence ID" value="KAG2580036.1"/>
    <property type="molecule type" value="Genomic_DNA"/>
</dbReference>
<gene>
    <name evidence="1" type="ORF">PVAP13_6NG299300</name>
</gene>
<dbReference type="Gene3D" id="1.10.287.2250">
    <property type="match status" value="1"/>
</dbReference>